<gene>
    <name evidence="6" type="primary">rnr</name>
    <name evidence="9" type="ORF">B8V81_2223</name>
</gene>
<evidence type="ECO:0000256" key="1">
    <source>
        <dbReference type="ARBA" id="ARBA00022490"/>
    </source>
</evidence>
<feature type="compositionally biased region" description="Basic and acidic residues" evidence="7">
    <location>
        <begin position="583"/>
        <end position="598"/>
    </location>
</feature>
<dbReference type="InterPro" id="IPR012340">
    <property type="entry name" value="NA-bd_OB-fold"/>
</dbReference>
<feature type="domain" description="S1 motif" evidence="8">
    <location>
        <begin position="851"/>
        <end position="931"/>
    </location>
</feature>
<feature type="compositionally biased region" description="Basic residues" evidence="7">
    <location>
        <begin position="1197"/>
        <end position="1207"/>
    </location>
</feature>
<dbReference type="SUPFAM" id="SSF50249">
    <property type="entry name" value="Nucleic acid-binding proteins"/>
    <property type="match status" value="4"/>
</dbReference>
<evidence type="ECO:0000256" key="6">
    <source>
        <dbReference type="HAMAP-Rule" id="MF_01895"/>
    </source>
</evidence>
<dbReference type="PROSITE" id="PS01175">
    <property type="entry name" value="RIBONUCLEASE_II"/>
    <property type="match status" value="1"/>
</dbReference>
<dbReference type="PANTHER" id="PTHR23355">
    <property type="entry name" value="RIBONUCLEASE"/>
    <property type="match status" value="1"/>
</dbReference>
<dbReference type="RefSeq" id="WP_244912751.1">
    <property type="nucleotide sequence ID" value="NZ_NFEZ01000004.1"/>
</dbReference>
<protein>
    <recommendedName>
        <fullName evidence="6">Ribonuclease R</fullName>
        <shortName evidence="6">RNase R</shortName>
        <ecNumber evidence="6">3.1.13.1</ecNumber>
    </recommendedName>
</protein>
<keyword evidence="5 6" id="KW-0694">RNA-binding</keyword>
<dbReference type="InterPro" id="IPR040476">
    <property type="entry name" value="CSD2"/>
</dbReference>
<dbReference type="AlphaFoldDB" id="A0A2N5N0E5"/>
<evidence type="ECO:0000256" key="2">
    <source>
        <dbReference type="ARBA" id="ARBA00022722"/>
    </source>
</evidence>
<comment type="subcellular location">
    <subcellularLocation>
        <location evidence="6">Cytoplasm</location>
    </subcellularLocation>
</comment>
<dbReference type="InterPro" id="IPR011805">
    <property type="entry name" value="RNase_R"/>
</dbReference>
<dbReference type="HAMAP" id="MF_01895">
    <property type="entry name" value="RNase_R"/>
    <property type="match status" value="1"/>
</dbReference>
<feature type="compositionally biased region" description="Basic residues" evidence="7">
    <location>
        <begin position="946"/>
        <end position="955"/>
    </location>
</feature>
<evidence type="ECO:0000313" key="9">
    <source>
        <dbReference type="EMBL" id="PLT43792.1"/>
    </source>
</evidence>
<keyword evidence="10" id="KW-1185">Reference proteome</keyword>
<dbReference type="SMART" id="SM00316">
    <property type="entry name" value="S1"/>
    <property type="match status" value="1"/>
</dbReference>
<evidence type="ECO:0000256" key="5">
    <source>
        <dbReference type="ARBA" id="ARBA00022884"/>
    </source>
</evidence>
<feature type="compositionally biased region" description="Gly residues" evidence="7">
    <location>
        <begin position="934"/>
        <end position="945"/>
    </location>
</feature>
<dbReference type="GO" id="GO:0008859">
    <property type="term" value="F:exoribonuclease II activity"/>
    <property type="evidence" value="ECO:0007669"/>
    <property type="project" value="UniProtKB-UniRule"/>
</dbReference>
<dbReference type="PROSITE" id="PS50126">
    <property type="entry name" value="S1"/>
    <property type="match status" value="1"/>
</dbReference>
<feature type="compositionally biased region" description="Low complexity" evidence="7">
    <location>
        <begin position="989"/>
        <end position="1003"/>
    </location>
</feature>
<dbReference type="GO" id="GO:0006402">
    <property type="term" value="P:mRNA catabolic process"/>
    <property type="evidence" value="ECO:0007669"/>
    <property type="project" value="TreeGrafter"/>
</dbReference>
<feature type="compositionally biased region" description="Basic and acidic residues" evidence="7">
    <location>
        <begin position="1049"/>
        <end position="1072"/>
    </location>
</feature>
<comment type="similarity">
    <text evidence="6">Belongs to the RNR ribonuclease family. RNase R subfamily.</text>
</comment>
<dbReference type="SMART" id="SM00955">
    <property type="entry name" value="RNB"/>
    <property type="match status" value="1"/>
</dbReference>
<dbReference type="GO" id="GO:0005829">
    <property type="term" value="C:cytosol"/>
    <property type="evidence" value="ECO:0007669"/>
    <property type="project" value="TreeGrafter"/>
</dbReference>
<keyword evidence="3 6" id="KW-0378">Hydrolase</keyword>
<dbReference type="Gene3D" id="2.40.50.140">
    <property type="entry name" value="Nucleic acid-binding proteins"/>
    <property type="match status" value="3"/>
</dbReference>
<feature type="region of interest" description="Disordered" evidence="7">
    <location>
        <begin position="409"/>
        <end position="598"/>
    </location>
</feature>
<proteinExistence type="inferred from homology"/>
<dbReference type="InterPro" id="IPR003029">
    <property type="entry name" value="S1_domain"/>
</dbReference>
<dbReference type="CDD" id="cd04471">
    <property type="entry name" value="S1_RNase_R"/>
    <property type="match status" value="1"/>
</dbReference>
<evidence type="ECO:0000259" key="8">
    <source>
        <dbReference type="PROSITE" id="PS50126"/>
    </source>
</evidence>
<dbReference type="EMBL" id="NFEZ01000004">
    <property type="protein sequence ID" value="PLT43792.1"/>
    <property type="molecule type" value="Genomic_DNA"/>
</dbReference>
<dbReference type="SMART" id="SM00357">
    <property type="entry name" value="CSP"/>
    <property type="match status" value="2"/>
</dbReference>
<feature type="compositionally biased region" description="Acidic residues" evidence="7">
    <location>
        <begin position="492"/>
        <end position="504"/>
    </location>
</feature>
<feature type="compositionally biased region" description="Gly residues" evidence="7">
    <location>
        <begin position="962"/>
        <end position="988"/>
    </location>
</feature>
<feature type="compositionally biased region" description="Basic and acidic residues" evidence="7">
    <location>
        <begin position="1164"/>
        <end position="1181"/>
    </location>
</feature>
<keyword evidence="4 6" id="KW-0269">Exonuclease</keyword>
<feature type="compositionally biased region" description="Acidic residues" evidence="7">
    <location>
        <begin position="446"/>
        <end position="463"/>
    </location>
</feature>
<keyword evidence="1 6" id="KW-0963">Cytoplasm</keyword>
<comment type="function">
    <text evidence="6">3'-5' exoribonuclease that releases 5'-nucleoside monophosphates and is involved in maturation of structured RNAs.</text>
</comment>
<dbReference type="Pfam" id="PF00575">
    <property type="entry name" value="S1"/>
    <property type="match status" value="1"/>
</dbReference>
<dbReference type="EC" id="3.1.13.1" evidence="6"/>
<organism evidence="9 10">
    <name type="scientific">Paenibacillus pasadenensis</name>
    <dbReference type="NCBI Taxonomy" id="217090"/>
    <lineage>
        <taxon>Bacteria</taxon>
        <taxon>Bacillati</taxon>
        <taxon>Bacillota</taxon>
        <taxon>Bacilli</taxon>
        <taxon>Bacillales</taxon>
        <taxon>Paenibacillaceae</taxon>
        <taxon>Paenibacillus</taxon>
    </lineage>
</organism>
<dbReference type="InterPro" id="IPR001900">
    <property type="entry name" value="RNase_II/R"/>
</dbReference>
<dbReference type="InterPro" id="IPR011129">
    <property type="entry name" value="CSD"/>
</dbReference>
<feature type="compositionally biased region" description="Gly residues" evidence="7">
    <location>
        <begin position="1004"/>
        <end position="1027"/>
    </location>
</feature>
<dbReference type="InterPro" id="IPR050180">
    <property type="entry name" value="RNR_Ribonuclease"/>
</dbReference>
<comment type="catalytic activity">
    <reaction evidence="6">
        <text>Exonucleolytic cleavage in the 3'- to 5'-direction to yield nucleoside 5'-phosphates.</text>
        <dbReference type="EC" id="3.1.13.1"/>
    </reaction>
</comment>
<dbReference type="Pfam" id="PF17876">
    <property type="entry name" value="CSD2"/>
    <property type="match status" value="1"/>
</dbReference>
<dbReference type="InterPro" id="IPR022966">
    <property type="entry name" value="RNase_II/R_CS"/>
</dbReference>
<evidence type="ECO:0000256" key="3">
    <source>
        <dbReference type="ARBA" id="ARBA00022801"/>
    </source>
</evidence>
<evidence type="ECO:0000313" key="10">
    <source>
        <dbReference type="Proteomes" id="UP000234789"/>
    </source>
</evidence>
<name>A0A2N5N0E5_9BACL</name>
<dbReference type="Pfam" id="PF08206">
    <property type="entry name" value="OB_RNB"/>
    <property type="match status" value="1"/>
</dbReference>
<feature type="compositionally biased region" description="Basic and acidic residues" evidence="7">
    <location>
        <begin position="464"/>
        <end position="473"/>
    </location>
</feature>
<dbReference type="InterPro" id="IPR013223">
    <property type="entry name" value="RNase_B_OB_dom"/>
</dbReference>
<dbReference type="Proteomes" id="UP000234789">
    <property type="component" value="Unassembled WGS sequence"/>
</dbReference>
<sequence>MTIEHQTLLDLMNQPAYKPMTYQELERQLGIDNASDFKAFLKLLNELEDQGAIFRNDAGAYGLPQHMDLLKGRLQVHAKGFAFLLPEDKTHPDVYIGANDLNTGMNGDTVLARVQTRGPGGGRMEGEVVRVAERAVKQFVGTFESHESFGFVSPDDKRLGRDIFIPQGSFGGAVTGMKVVVDITHYPQGRAAAQGEVVEVLGHKNDPGVDILSIIRKHQLPESFPDDVMAEAEAAPDSITEEEIVSQGRRDLRAKTIVTIDGEDAKDLDDAVNIERLPNGNYLLGVHIADVSYYVRERGALDQEAYRRGTSVYLTDRVIPMLPHRLSNGICSLHPQVDRLTMSCEMEFDASTLKRVRHDIFTSVIRSKERMSYTNVRKILTPVEEETAEAIVSDEPLEPLHASQADFASDEAEFDPSLSAPAEKLPPGGMGTIVADDDGGVPRQAEEEEEPFVEASSDEDEDEGVRQPERLSRPSDMGLIIPGGDAGSPGENADEEFAADDESDAPAAQADDGEPYPLRGAGAGGPTRSRESDNPWMAQEAQPVINNKPIRKAEKVRTRQEDFDQLDAFAGGQAPASQPAETDAEREARLAAERQDRAERRAEREQLLERYAELVPTFQLMEELAMKLRRQRMNRGAIDFDFSESKILVDDEGKPTDIIKRDRTIAEMIIEEFMLAANETVSEHFFWLKVPFLYRVHENPEGEKLMTFIQIASNFGYSVRGKNNTVHPKALQSLLEEIKGTKEATVLSTMMLRSMKQARYDAQSLGHYGLAAEYYSHFTSPIRRYPDLVIHRIIREVLENGGTLSEARIEALAARMPDIAQQSSERERVAVDAERDTDQLKKCEFMLDKVGEEFTGLISSVTGFGIFVELPNTVEGLIRLSSLNDDYYHFDDQQMILIGERTSNMYRIGDEVKVRVERVDMDDHQIDFAMVEGGSRGAAQGGGARGKGRGAKGRRGKEAAGRAGGQQGGAAAGRAGAGGRPAAQGGGSPAAPASGARPSAQRGRGAGEAGGRGPGGAGRGPRGGGGGRGRRDSGFGPNGWRGSMPEDIPNVRDDNPWSVREGGKIESTKRTDMWGLPVPPASLGNRGGRPGAGPAADRSRGRGPSPDGAPRGGRPKGGRGPTISGASAAEGQTAAGVPQEQASSGAKAKRKRRKGSSTAPSIREVTRADIADLFRDMDPESRASVTPDAVPAEGGSKRSRSRRKKNKGAAGAPPVSGGDAGTNPSSAPQGGSDSAE</sequence>
<feature type="compositionally biased region" description="Basic and acidic residues" evidence="7">
    <location>
        <begin position="551"/>
        <end position="562"/>
    </location>
</feature>
<dbReference type="GO" id="GO:0003723">
    <property type="term" value="F:RNA binding"/>
    <property type="evidence" value="ECO:0007669"/>
    <property type="project" value="UniProtKB-UniRule"/>
</dbReference>
<comment type="caution">
    <text evidence="9">The sequence shown here is derived from an EMBL/GenBank/DDBJ whole genome shotgun (WGS) entry which is preliminary data.</text>
</comment>
<accession>A0A2N5N0E5</accession>
<keyword evidence="2 6" id="KW-0540">Nuclease</keyword>
<feature type="compositionally biased region" description="Polar residues" evidence="7">
    <location>
        <begin position="1222"/>
        <end position="1236"/>
    </location>
</feature>
<evidence type="ECO:0000256" key="4">
    <source>
        <dbReference type="ARBA" id="ARBA00022839"/>
    </source>
</evidence>
<feature type="region of interest" description="Disordered" evidence="7">
    <location>
        <begin position="932"/>
        <end position="1236"/>
    </location>
</feature>
<dbReference type="Pfam" id="PF00773">
    <property type="entry name" value="RNB"/>
    <property type="match status" value="2"/>
</dbReference>
<evidence type="ECO:0000256" key="7">
    <source>
        <dbReference type="SAM" id="MobiDB-lite"/>
    </source>
</evidence>
<reference evidence="9 10" key="1">
    <citation type="submission" date="2017-05" db="EMBL/GenBank/DDBJ databases">
        <title>Functional genome analysis of Paenibacillus pasadenensis strain R16: insights on endophytic life style and antifungal activity.</title>
        <authorList>
            <person name="Passera A."/>
            <person name="Marcolungo L."/>
            <person name="Casati P."/>
            <person name="Brasca M."/>
            <person name="Quaglino F."/>
            <person name="Delledonne M."/>
        </authorList>
    </citation>
    <scope>NUCLEOTIDE SEQUENCE [LARGE SCALE GENOMIC DNA]</scope>
    <source>
        <strain evidence="9 10">R16</strain>
    </source>
</reference>
<dbReference type="PANTHER" id="PTHR23355:SF9">
    <property type="entry name" value="DIS3-LIKE EXONUCLEASE 2"/>
    <property type="match status" value="1"/>
</dbReference>